<protein>
    <submittedName>
        <fullName evidence="8">Cellulase domain-containing protein</fullName>
    </submittedName>
</protein>
<evidence type="ECO:0000256" key="1">
    <source>
        <dbReference type="ARBA" id="ARBA00005641"/>
    </source>
</evidence>
<dbReference type="Pfam" id="PF00150">
    <property type="entry name" value="Cellulase"/>
    <property type="match status" value="1"/>
</dbReference>
<evidence type="ECO:0000313" key="8">
    <source>
        <dbReference type="WBParaSite" id="MhA1_Contig344.frz3.gene4"/>
    </source>
</evidence>
<dbReference type="Proteomes" id="UP000095281">
    <property type="component" value="Unplaced"/>
</dbReference>
<dbReference type="WBParaSite" id="MhA1_Contig344.frz3.gene4">
    <property type="protein sequence ID" value="MhA1_Contig344.frz3.gene4"/>
    <property type="gene ID" value="MhA1_Contig344.frz3.gene4"/>
</dbReference>
<dbReference type="InterPro" id="IPR017853">
    <property type="entry name" value="GH"/>
</dbReference>
<feature type="domain" description="Glycoside hydrolase family 5" evidence="6">
    <location>
        <begin position="36"/>
        <end position="282"/>
    </location>
</feature>
<dbReference type="GO" id="GO:0004553">
    <property type="term" value="F:hydrolase activity, hydrolyzing O-glycosyl compounds"/>
    <property type="evidence" value="ECO:0007669"/>
    <property type="project" value="InterPro"/>
</dbReference>
<evidence type="ECO:0000313" key="7">
    <source>
        <dbReference type="Proteomes" id="UP000095281"/>
    </source>
</evidence>
<feature type="signal peptide" evidence="5">
    <location>
        <begin position="1"/>
        <end position="20"/>
    </location>
</feature>
<evidence type="ECO:0000256" key="3">
    <source>
        <dbReference type="ARBA" id="ARBA00023295"/>
    </source>
</evidence>
<proteinExistence type="inferred from homology"/>
<evidence type="ECO:0000256" key="4">
    <source>
        <dbReference type="RuleBase" id="RU361153"/>
    </source>
</evidence>
<keyword evidence="5" id="KW-0732">Signal</keyword>
<dbReference type="SUPFAM" id="SSF51445">
    <property type="entry name" value="(Trans)glycosidases"/>
    <property type="match status" value="1"/>
</dbReference>
<keyword evidence="2 4" id="KW-0378">Hydrolase</keyword>
<dbReference type="PANTHER" id="PTHR34142">
    <property type="entry name" value="ENDO-BETA-1,4-GLUCANASE A"/>
    <property type="match status" value="1"/>
</dbReference>
<keyword evidence="7" id="KW-1185">Reference proteome</keyword>
<evidence type="ECO:0000256" key="2">
    <source>
        <dbReference type="ARBA" id="ARBA00022801"/>
    </source>
</evidence>
<reference evidence="8" key="1">
    <citation type="submission" date="2016-11" db="UniProtKB">
        <authorList>
            <consortium name="WormBaseParasite"/>
        </authorList>
    </citation>
    <scope>IDENTIFICATION</scope>
</reference>
<dbReference type="Gene3D" id="3.20.20.80">
    <property type="entry name" value="Glycosidases"/>
    <property type="match status" value="1"/>
</dbReference>
<evidence type="ECO:0000259" key="6">
    <source>
        <dbReference type="Pfam" id="PF00150"/>
    </source>
</evidence>
<organism evidence="7 8">
    <name type="scientific">Meloidogyne hapla</name>
    <name type="common">Root-knot nematode worm</name>
    <dbReference type="NCBI Taxonomy" id="6305"/>
    <lineage>
        <taxon>Eukaryota</taxon>
        <taxon>Metazoa</taxon>
        <taxon>Ecdysozoa</taxon>
        <taxon>Nematoda</taxon>
        <taxon>Chromadorea</taxon>
        <taxon>Rhabditida</taxon>
        <taxon>Tylenchina</taxon>
        <taxon>Tylenchomorpha</taxon>
        <taxon>Tylenchoidea</taxon>
        <taxon>Meloidogynidae</taxon>
        <taxon>Meloidogyninae</taxon>
        <taxon>Meloidogyne</taxon>
    </lineage>
</organism>
<sequence>MNSIILILSYFTFVCNIIRAAPPFGQLSVKGNKLVGSKGQPVQLVGMSLFWSNWEPGYTFFNAATVNKLKCSWNSNVVRATMGVEEGGNGYLNNPNGERAKVEIIIKAAIAENIYVIVDWHDHNAHTHLKQAIEFFTYIAKTYGAKYTNILYETFNEPKQIEWNTVKSYHQQVVAAIRKYDKKNAIILGTTFWSQDVDIASRNKVPGTNLCYTLHFYAASHKQELRNKAQIALNNGACIFVTEYGTVEASGNGNIDNSSTTDWFNFLDKNKISYLNWSVSNKAESASVLTPGSNANHVGDNNHLTASGRIIKNKLRSMKNGLYMYLIFIHF</sequence>
<accession>A0A1I8BP55</accession>
<keyword evidence="3 4" id="KW-0326">Glycosidase</keyword>
<evidence type="ECO:0000256" key="5">
    <source>
        <dbReference type="SAM" id="SignalP"/>
    </source>
</evidence>
<dbReference type="PANTHER" id="PTHR34142:SF1">
    <property type="entry name" value="GLYCOSIDE HYDROLASE FAMILY 5 DOMAIN-CONTAINING PROTEIN"/>
    <property type="match status" value="1"/>
</dbReference>
<name>A0A1I8BP55_MELHA</name>
<dbReference type="AlphaFoldDB" id="A0A1I8BP55"/>
<dbReference type="GO" id="GO:0000272">
    <property type="term" value="P:polysaccharide catabolic process"/>
    <property type="evidence" value="ECO:0007669"/>
    <property type="project" value="InterPro"/>
</dbReference>
<comment type="similarity">
    <text evidence="1 4">Belongs to the glycosyl hydrolase 5 (cellulase A) family.</text>
</comment>
<dbReference type="InterPro" id="IPR001547">
    <property type="entry name" value="Glyco_hydro_5"/>
</dbReference>
<feature type="chain" id="PRO_5009316015" evidence="5">
    <location>
        <begin position="21"/>
        <end position="331"/>
    </location>
</feature>